<evidence type="ECO:0000313" key="3">
    <source>
        <dbReference type="Proteomes" id="UP001147700"/>
    </source>
</evidence>
<comment type="caution">
    <text evidence="2">The sequence shown here is derived from an EMBL/GenBank/DDBJ whole genome shotgun (WGS) entry which is preliminary data.</text>
</comment>
<proteinExistence type="predicted"/>
<feature type="compositionally biased region" description="Low complexity" evidence="1">
    <location>
        <begin position="19"/>
        <end position="36"/>
    </location>
</feature>
<organism evidence="2 3">
    <name type="scientific">Solirubrobacter deserti</name>
    <dbReference type="NCBI Taxonomy" id="2282478"/>
    <lineage>
        <taxon>Bacteria</taxon>
        <taxon>Bacillati</taxon>
        <taxon>Actinomycetota</taxon>
        <taxon>Thermoleophilia</taxon>
        <taxon>Solirubrobacterales</taxon>
        <taxon>Solirubrobacteraceae</taxon>
        <taxon>Solirubrobacter</taxon>
    </lineage>
</organism>
<evidence type="ECO:0000256" key="1">
    <source>
        <dbReference type="SAM" id="MobiDB-lite"/>
    </source>
</evidence>
<name>A0ABT4RF29_9ACTN</name>
<accession>A0ABT4RF29</accession>
<reference evidence="2" key="1">
    <citation type="submission" date="2022-10" db="EMBL/GenBank/DDBJ databases">
        <title>The WGS of Solirubrobacter sp. CPCC 204708.</title>
        <authorList>
            <person name="Jiang Z."/>
        </authorList>
    </citation>
    <scope>NUCLEOTIDE SEQUENCE</scope>
    <source>
        <strain evidence="2">CPCC 204708</strain>
    </source>
</reference>
<protein>
    <submittedName>
        <fullName evidence="2">Uncharacterized protein</fullName>
    </submittedName>
</protein>
<sequence length="62" mass="6991">MDKETDARFKEAVERKNEQAQQAADQNPDAPPSSDQNPSQDVNDPRAKNSRHGQVTADKWNQ</sequence>
<dbReference type="EMBL" id="JAPCID010000008">
    <property type="protein sequence ID" value="MDA0137142.1"/>
    <property type="molecule type" value="Genomic_DNA"/>
</dbReference>
<feature type="compositionally biased region" description="Basic and acidic residues" evidence="1">
    <location>
        <begin position="1"/>
        <end position="18"/>
    </location>
</feature>
<feature type="region of interest" description="Disordered" evidence="1">
    <location>
        <begin position="1"/>
        <end position="62"/>
    </location>
</feature>
<gene>
    <name evidence="2" type="ORF">OJ962_06510</name>
</gene>
<dbReference type="Proteomes" id="UP001147700">
    <property type="component" value="Unassembled WGS sequence"/>
</dbReference>
<keyword evidence="3" id="KW-1185">Reference proteome</keyword>
<dbReference type="RefSeq" id="WP_202957194.1">
    <property type="nucleotide sequence ID" value="NZ_JAPCID010000008.1"/>
</dbReference>
<evidence type="ECO:0000313" key="2">
    <source>
        <dbReference type="EMBL" id="MDA0137142.1"/>
    </source>
</evidence>